<sequence>MSGYCKVRFRCARSGVATAGLVLPADRLRGASYSSLSRYFPAGAFARIRSPWLDISPPFDEAAEALRFCFPENGPQGTDVPAL</sequence>
<dbReference type="RefSeq" id="WP_015107834.1">
    <property type="nucleotide sequence ID" value="NC_019675.1"/>
</dbReference>
<dbReference type="eggNOG" id="ENOG50321V1">
    <property type="taxonomic scope" value="Bacteria"/>
</dbReference>
<dbReference type="KEGG" id="cgc:Cyagr_0167"/>
<evidence type="ECO:0000313" key="1">
    <source>
        <dbReference type="EMBL" id="AFY27375.1"/>
    </source>
</evidence>
<dbReference type="STRING" id="292564.Cyagr_0167"/>
<name>K9P2T8_CYAGP</name>
<evidence type="ECO:0000313" key="2">
    <source>
        <dbReference type="Proteomes" id="UP000010388"/>
    </source>
</evidence>
<dbReference type="HOGENOM" id="CLU_2583856_0_0_3"/>
<accession>K9P2T8</accession>
<organism evidence="1 2">
    <name type="scientific">Cyanobium gracile (strain ATCC 27147 / PCC 6307)</name>
    <dbReference type="NCBI Taxonomy" id="292564"/>
    <lineage>
        <taxon>Bacteria</taxon>
        <taxon>Bacillati</taxon>
        <taxon>Cyanobacteriota</taxon>
        <taxon>Cyanophyceae</taxon>
        <taxon>Synechococcales</taxon>
        <taxon>Prochlorococcaceae</taxon>
        <taxon>Cyanobium</taxon>
    </lineage>
</organism>
<protein>
    <submittedName>
        <fullName evidence="1">Uncharacterized protein</fullName>
    </submittedName>
</protein>
<dbReference type="AlphaFoldDB" id="K9P2T8"/>
<dbReference type="Proteomes" id="UP000010388">
    <property type="component" value="Chromosome"/>
</dbReference>
<reference evidence="2" key="1">
    <citation type="journal article" date="2013" name="Proc. Natl. Acad. Sci. U.S.A.">
        <title>Improving the coverage of the cyanobacterial phylum using diversity-driven genome sequencing.</title>
        <authorList>
            <person name="Shih P.M."/>
            <person name="Wu D."/>
            <person name="Latifi A."/>
            <person name="Axen S.D."/>
            <person name="Fewer D.P."/>
            <person name="Talla E."/>
            <person name="Calteau A."/>
            <person name="Cai F."/>
            <person name="Tandeau de Marsac N."/>
            <person name="Rippka R."/>
            <person name="Herdman M."/>
            <person name="Sivonen K."/>
            <person name="Coursin T."/>
            <person name="Laurent T."/>
            <person name="Goodwin L."/>
            <person name="Nolan M."/>
            <person name="Davenport K.W."/>
            <person name="Han C.S."/>
            <person name="Rubin E.M."/>
            <person name="Eisen J.A."/>
            <person name="Woyke T."/>
            <person name="Gugger M."/>
            <person name="Kerfeld C.A."/>
        </authorList>
    </citation>
    <scope>NUCLEOTIDE SEQUENCE [LARGE SCALE GENOMIC DNA]</scope>
    <source>
        <strain evidence="2">ATCC 27147 / PCC 6307</strain>
    </source>
</reference>
<proteinExistence type="predicted"/>
<gene>
    <name evidence="1" type="ordered locus">Cyagr_0167</name>
</gene>
<dbReference type="OrthoDB" id="565955at2"/>
<dbReference type="EMBL" id="CP003495">
    <property type="protein sequence ID" value="AFY27375.1"/>
    <property type="molecule type" value="Genomic_DNA"/>
</dbReference>